<dbReference type="Pfam" id="PF02518">
    <property type="entry name" value="HATPase_c"/>
    <property type="match status" value="1"/>
</dbReference>
<dbReference type="Proteomes" id="UP001448858">
    <property type="component" value="Chromosome"/>
</dbReference>
<dbReference type="RefSeq" id="WP_342022269.1">
    <property type="nucleotide sequence ID" value="NZ_CP151657.1"/>
</dbReference>
<comment type="catalytic activity">
    <reaction evidence="1">
        <text>ATP + protein L-histidine = ADP + protein N-phospho-L-histidine.</text>
        <dbReference type="EC" id="2.7.13.3"/>
    </reaction>
</comment>
<dbReference type="GO" id="GO:0016301">
    <property type="term" value="F:kinase activity"/>
    <property type="evidence" value="ECO:0007669"/>
    <property type="project" value="UniProtKB-KW"/>
</dbReference>
<dbReference type="InterPro" id="IPR036097">
    <property type="entry name" value="HisK_dim/P_sf"/>
</dbReference>
<feature type="transmembrane region" description="Helical" evidence="9">
    <location>
        <begin position="29"/>
        <end position="48"/>
    </location>
</feature>
<evidence type="ECO:0000259" key="10">
    <source>
        <dbReference type="PROSITE" id="PS50109"/>
    </source>
</evidence>
<reference evidence="11 12" key="1">
    <citation type="submission" date="2024-04" db="EMBL/GenBank/DDBJ databases">
        <title>Arthrobacter sp. from Plains bison fecal sample.</title>
        <authorList>
            <person name="Ruzzini A."/>
        </authorList>
    </citation>
    <scope>NUCLEOTIDE SEQUENCE [LARGE SCALE GENOMIC DNA]</scope>
    <source>
        <strain evidence="11 12">EINP1</strain>
    </source>
</reference>
<organism evidence="11 12">
    <name type="scientific">Arthrobacter citreus</name>
    <dbReference type="NCBI Taxonomy" id="1670"/>
    <lineage>
        <taxon>Bacteria</taxon>
        <taxon>Bacillati</taxon>
        <taxon>Actinomycetota</taxon>
        <taxon>Actinomycetes</taxon>
        <taxon>Micrococcales</taxon>
        <taxon>Micrococcaceae</taxon>
        <taxon>Arthrobacter</taxon>
    </lineage>
</organism>
<dbReference type="InterPro" id="IPR003661">
    <property type="entry name" value="HisK_dim/P_dom"/>
</dbReference>
<proteinExistence type="predicted"/>
<evidence type="ECO:0000256" key="3">
    <source>
        <dbReference type="ARBA" id="ARBA00012438"/>
    </source>
</evidence>
<evidence type="ECO:0000313" key="12">
    <source>
        <dbReference type="Proteomes" id="UP001448858"/>
    </source>
</evidence>
<feature type="domain" description="Histidine kinase" evidence="10">
    <location>
        <begin position="340"/>
        <end position="556"/>
    </location>
</feature>
<sequence length="582" mass="62208">MSRLATRTLTMLGLDKDFHDLTLSQRVRISQGPLVITVGLLCIIYATLLPEIIARPQFQAGLVLLVLITLAAVVVPWDRLWYAAYWILPVLDFAAVGLLYHGGFGLATGIYLLCVFPVFWLAWSRVSALGAQILSFVCPLIIVWLPVFASPEPVTGQRLAAPILGPLVTLAVAITVTVIRQDMDARQAALAHKDQLLEEALSQSTERSQLLDVVLNAIDVGVLVVGPNGSAVHKNERMRMLDERIRPAGMKHTQEEDLLFFGADRTTALTAEERPIGRAMKGEAFQDVLIWAGRPGDLIALSCSARIQRNVNGFNGAVIAFSDVTDLMDALRARDDFVSSVSHELRTPLTSIIGYLELAQDEVEDTGLTGTIPHAVEVAQRNSERLLSLVSDLLAAASGSVALDPRPVSGEDLIGAGLRSALPRAAAGGVLLTAEFAPDLIVHGDPVRLAQVLDNLLSNAIKYSPDGGTVTVRSWTEPGSAYLQVQDAGMGMSEEDQRELFTKFFRTGAVRRAGIPGAGLGLAITKNIIEAHGGTISLVSAPGKGSTFTVCIPQPPQTPSATDALEPSAADVEISETASSLE</sequence>
<feature type="region of interest" description="Disordered" evidence="8">
    <location>
        <begin position="555"/>
        <end position="582"/>
    </location>
</feature>
<keyword evidence="9" id="KW-1133">Transmembrane helix</keyword>
<feature type="transmembrane region" description="Helical" evidence="9">
    <location>
        <begin position="60"/>
        <end position="77"/>
    </location>
</feature>
<dbReference type="CDD" id="cd00075">
    <property type="entry name" value="HATPase"/>
    <property type="match status" value="1"/>
</dbReference>
<keyword evidence="4" id="KW-0597">Phosphoprotein</keyword>
<keyword evidence="9" id="KW-0812">Transmembrane</keyword>
<evidence type="ECO:0000313" key="11">
    <source>
        <dbReference type="EMBL" id="WZP14618.1"/>
    </source>
</evidence>
<dbReference type="InterPro" id="IPR036890">
    <property type="entry name" value="HATPase_C_sf"/>
</dbReference>
<feature type="transmembrane region" description="Helical" evidence="9">
    <location>
        <begin position="159"/>
        <end position="179"/>
    </location>
</feature>
<dbReference type="PANTHER" id="PTHR43711">
    <property type="entry name" value="TWO-COMPONENT HISTIDINE KINASE"/>
    <property type="match status" value="1"/>
</dbReference>
<keyword evidence="7" id="KW-0902">Two-component regulatory system</keyword>
<keyword evidence="12" id="KW-1185">Reference proteome</keyword>
<dbReference type="EC" id="2.7.13.3" evidence="3"/>
<evidence type="ECO:0000256" key="2">
    <source>
        <dbReference type="ARBA" id="ARBA00004236"/>
    </source>
</evidence>
<dbReference type="Pfam" id="PF00512">
    <property type="entry name" value="HisKA"/>
    <property type="match status" value="1"/>
</dbReference>
<protein>
    <recommendedName>
        <fullName evidence="3">histidine kinase</fullName>
        <ecNumber evidence="3">2.7.13.3</ecNumber>
    </recommendedName>
</protein>
<name>A0ABZ2ZR61_9MICC</name>
<feature type="transmembrane region" description="Helical" evidence="9">
    <location>
        <begin position="129"/>
        <end position="147"/>
    </location>
</feature>
<feature type="transmembrane region" description="Helical" evidence="9">
    <location>
        <begin position="105"/>
        <end position="123"/>
    </location>
</feature>
<keyword evidence="9" id="KW-0472">Membrane</keyword>
<dbReference type="SUPFAM" id="SSF55874">
    <property type="entry name" value="ATPase domain of HSP90 chaperone/DNA topoisomerase II/histidine kinase"/>
    <property type="match status" value="1"/>
</dbReference>
<evidence type="ECO:0000256" key="8">
    <source>
        <dbReference type="SAM" id="MobiDB-lite"/>
    </source>
</evidence>
<evidence type="ECO:0000256" key="9">
    <source>
        <dbReference type="SAM" id="Phobius"/>
    </source>
</evidence>
<dbReference type="SMART" id="SM00387">
    <property type="entry name" value="HATPase_c"/>
    <property type="match status" value="1"/>
</dbReference>
<dbReference type="PRINTS" id="PR00344">
    <property type="entry name" value="BCTRLSENSOR"/>
</dbReference>
<evidence type="ECO:0000256" key="1">
    <source>
        <dbReference type="ARBA" id="ARBA00000085"/>
    </source>
</evidence>
<dbReference type="EMBL" id="CP151657">
    <property type="protein sequence ID" value="WZP14618.1"/>
    <property type="molecule type" value="Genomic_DNA"/>
</dbReference>
<dbReference type="InterPro" id="IPR004358">
    <property type="entry name" value="Sig_transdc_His_kin-like_C"/>
</dbReference>
<dbReference type="SUPFAM" id="SSF47384">
    <property type="entry name" value="Homodimeric domain of signal transducing histidine kinase"/>
    <property type="match status" value="1"/>
</dbReference>
<dbReference type="InterPro" id="IPR050736">
    <property type="entry name" value="Sensor_HK_Regulatory"/>
</dbReference>
<dbReference type="Gene3D" id="1.10.287.130">
    <property type="match status" value="1"/>
</dbReference>
<dbReference type="SMART" id="SM00388">
    <property type="entry name" value="HisKA"/>
    <property type="match status" value="1"/>
</dbReference>
<evidence type="ECO:0000256" key="5">
    <source>
        <dbReference type="ARBA" id="ARBA00022679"/>
    </source>
</evidence>
<keyword evidence="5" id="KW-0808">Transferase</keyword>
<gene>
    <name evidence="11" type="ORF">AAE021_10430</name>
</gene>
<dbReference type="InterPro" id="IPR005467">
    <property type="entry name" value="His_kinase_dom"/>
</dbReference>
<comment type="subcellular location">
    <subcellularLocation>
        <location evidence="2">Cell membrane</location>
    </subcellularLocation>
</comment>
<evidence type="ECO:0000256" key="4">
    <source>
        <dbReference type="ARBA" id="ARBA00022553"/>
    </source>
</evidence>
<evidence type="ECO:0000256" key="7">
    <source>
        <dbReference type="ARBA" id="ARBA00023012"/>
    </source>
</evidence>
<dbReference type="InterPro" id="IPR003594">
    <property type="entry name" value="HATPase_dom"/>
</dbReference>
<evidence type="ECO:0000256" key="6">
    <source>
        <dbReference type="ARBA" id="ARBA00022777"/>
    </source>
</evidence>
<dbReference type="CDD" id="cd00082">
    <property type="entry name" value="HisKA"/>
    <property type="match status" value="1"/>
</dbReference>
<accession>A0ABZ2ZR61</accession>
<dbReference type="PROSITE" id="PS50109">
    <property type="entry name" value="HIS_KIN"/>
    <property type="match status" value="1"/>
</dbReference>
<keyword evidence="6 11" id="KW-0418">Kinase</keyword>
<dbReference type="PANTHER" id="PTHR43711:SF1">
    <property type="entry name" value="HISTIDINE KINASE 1"/>
    <property type="match status" value="1"/>
</dbReference>
<dbReference type="Gene3D" id="3.30.565.10">
    <property type="entry name" value="Histidine kinase-like ATPase, C-terminal domain"/>
    <property type="match status" value="1"/>
</dbReference>